<dbReference type="Gene3D" id="3.30.70.3550">
    <property type="entry name" value="Leucyl/phenylalanyl-tRNA-protein transferase, N-terminal domain"/>
    <property type="match status" value="1"/>
</dbReference>
<name>A0ABX8B3R4_9BACT</name>
<dbReference type="Gene3D" id="3.40.630.70">
    <property type="entry name" value="Leucyl/phenylalanyl-tRNA-protein transferase, C-terminal domain"/>
    <property type="match status" value="1"/>
</dbReference>
<comment type="subcellular location">
    <subcellularLocation>
        <location evidence="4">Cytoplasm</location>
    </subcellularLocation>
</comment>
<evidence type="ECO:0000256" key="4">
    <source>
        <dbReference type="HAMAP-Rule" id="MF_00688"/>
    </source>
</evidence>
<evidence type="ECO:0000256" key="2">
    <source>
        <dbReference type="ARBA" id="ARBA00022679"/>
    </source>
</evidence>
<reference evidence="5 6" key="1">
    <citation type="submission" date="2021-03" db="EMBL/GenBank/DDBJ databases">
        <title>Genomic and phenotypic characterization of Chloracidobacterium isolates provides evidence for multiple species.</title>
        <authorList>
            <person name="Saini M.K."/>
            <person name="Costas A.M.G."/>
            <person name="Tank M."/>
            <person name="Bryant D.A."/>
        </authorList>
    </citation>
    <scope>NUCLEOTIDE SEQUENCE [LARGE SCALE GENOMIC DNA]</scope>
    <source>
        <strain evidence="5 6">N</strain>
    </source>
</reference>
<dbReference type="EC" id="2.3.2.6" evidence="4"/>
<comment type="catalytic activity">
    <reaction evidence="4">
        <text>L-phenylalanyl-tRNA(Phe) + an N-terminal L-alpha-aminoacyl-[protein] = an N-terminal L-phenylalanyl-L-alpha-aminoacyl-[protein] + tRNA(Phe)</text>
        <dbReference type="Rhea" id="RHEA:43632"/>
        <dbReference type="Rhea" id="RHEA-COMP:9668"/>
        <dbReference type="Rhea" id="RHEA-COMP:9699"/>
        <dbReference type="Rhea" id="RHEA-COMP:10636"/>
        <dbReference type="Rhea" id="RHEA-COMP:10637"/>
        <dbReference type="ChEBI" id="CHEBI:78442"/>
        <dbReference type="ChEBI" id="CHEBI:78531"/>
        <dbReference type="ChEBI" id="CHEBI:78597"/>
        <dbReference type="ChEBI" id="CHEBI:83561"/>
        <dbReference type="EC" id="2.3.2.6"/>
    </reaction>
</comment>
<evidence type="ECO:0000313" key="5">
    <source>
        <dbReference type="EMBL" id="QUV95622.1"/>
    </source>
</evidence>
<dbReference type="NCBIfam" id="TIGR00667">
    <property type="entry name" value="aat"/>
    <property type="match status" value="1"/>
</dbReference>
<proteinExistence type="inferred from homology"/>
<comment type="catalytic activity">
    <reaction evidence="4">
        <text>N-terminal L-arginyl-[protein] + L-leucyl-tRNA(Leu) = N-terminal L-leucyl-L-arginyl-[protein] + tRNA(Leu) + H(+)</text>
        <dbReference type="Rhea" id="RHEA:50416"/>
        <dbReference type="Rhea" id="RHEA-COMP:9613"/>
        <dbReference type="Rhea" id="RHEA-COMP:9622"/>
        <dbReference type="Rhea" id="RHEA-COMP:12672"/>
        <dbReference type="Rhea" id="RHEA-COMP:12673"/>
        <dbReference type="ChEBI" id="CHEBI:15378"/>
        <dbReference type="ChEBI" id="CHEBI:64719"/>
        <dbReference type="ChEBI" id="CHEBI:78442"/>
        <dbReference type="ChEBI" id="CHEBI:78494"/>
        <dbReference type="ChEBI" id="CHEBI:133044"/>
        <dbReference type="EC" id="2.3.2.6"/>
    </reaction>
</comment>
<dbReference type="RefSeq" id="WP_211423838.1">
    <property type="nucleotide sequence ID" value="NZ_CP072643.1"/>
</dbReference>
<evidence type="ECO:0000256" key="3">
    <source>
        <dbReference type="ARBA" id="ARBA00023315"/>
    </source>
</evidence>
<comment type="function">
    <text evidence="4">Functions in the N-end rule pathway of protein degradation where it conjugates Leu, Phe and, less efficiently, Met from aminoacyl-tRNAs to the N-termini of proteins containing an N-terminal arginine or lysine.</text>
</comment>
<dbReference type="SUPFAM" id="SSF55729">
    <property type="entry name" value="Acyl-CoA N-acyltransferases (Nat)"/>
    <property type="match status" value="1"/>
</dbReference>
<keyword evidence="2 4" id="KW-0808">Transferase</keyword>
<protein>
    <recommendedName>
        <fullName evidence="4">Leucyl/phenylalanyl-tRNA--protein transferase</fullName>
        <ecNumber evidence="4">2.3.2.6</ecNumber>
    </recommendedName>
    <alternativeName>
        <fullName evidence="4">L/F-transferase</fullName>
    </alternativeName>
    <alternativeName>
        <fullName evidence="4">Leucyltransferase</fullName>
    </alternativeName>
    <alternativeName>
        <fullName evidence="4">Phenyalanyltransferase</fullName>
    </alternativeName>
</protein>
<dbReference type="HAMAP" id="MF_00688">
    <property type="entry name" value="Leu_Phe_trans"/>
    <property type="match status" value="1"/>
</dbReference>
<dbReference type="PANTHER" id="PTHR30098:SF2">
    <property type="entry name" value="LEUCYL_PHENYLALANYL-TRNA--PROTEIN TRANSFERASE"/>
    <property type="match status" value="1"/>
</dbReference>
<accession>A0ABX8B3R4</accession>
<sequence>MPILEFPPVEEADEHGLLAVGGDLHVSSLLLAYSNGIFPWPHEGYPMLWFAPAERAILDFDDFHIPSRLARYLKKVNYTFHINTDFAAVIHACRTSVRKRQQGTWITPEIEAAYTALHEAGHAHSFEARTPDGELVGGMYGVMIGRAFSGESMFFRAPHASKFVIVETVAYFRQHGMTWFDIEVMTPHMALFGAKEVPRATFMRRLKQSIAEPSIPLPPPRRRRIPHSVLFS</sequence>
<keyword evidence="3 4" id="KW-0012">Acyltransferase</keyword>
<dbReference type="InterPro" id="IPR004616">
    <property type="entry name" value="Leu/Phe-tRNA_Trfase"/>
</dbReference>
<dbReference type="Pfam" id="PF03588">
    <property type="entry name" value="Leu_Phe_trans"/>
    <property type="match status" value="1"/>
</dbReference>
<dbReference type="PANTHER" id="PTHR30098">
    <property type="entry name" value="LEUCYL/PHENYLALANYL-TRNA--PROTEIN TRANSFERASE"/>
    <property type="match status" value="1"/>
</dbReference>
<keyword evidence="6" id="KW-1185">Reference proteome</keyword>
<dbReference type="EMBL" id="CP072643">
    <property type="protein sequence ID" value="QUV95622.1"/>
    <property type="molecule type" value="Genomic_DNA"/>
</dbReference>
<comment type="similarity">
    <text evidence="4">Belongs to the L/F-transferase family.</text>
</comment>
<dbReference type="Proteomes" id="UP000677668">
    <property type="component" value="Chromosome 2"/>
</dbReference>
<dbReference type="InterPro" id="IPR042203">
    <property type="entry name" value="Leu/Phe-tRNA_Trfase_C"/>
</dbReference>
<dbReference type="InterPro" id="IPR016181">
    <property type="entry name" value="Acyl_CoA_acyltransferase"/>
</dbReference>
<organism evidence="5 6">
    <name type="scientific">Chloracidobacterium sp. N</name>
    <dbReference type="NCBI Taxonomy" id="2821540"/>
    <lineage>
        <taxon>Bacteria</taxon>
        <taxon>Pseudomonadati</taxon>
        <taxon>Acidobacteriota</taxon>
        <taxon>Terriglobia</taxon>
        <taxon>Terriglobales</taxon>
        <taxon>Acidobacteriaceae</taxon>
        <taxon>Chloracidobacterium</taxon>
        <taxon>Chloracidobacterium aggregatum</taxon>
    </lineage>
</organism>
<dbReference type="InterPro" id="IPR042221">
    <property type="entry name" value="Leu/Phe-tRNA_Trfase_N"/>
</dbReference>
<dbReference type="GO" id="GO:0008914">
    <property type="term" value="F:leucyl-tRNA--protein transferase activity"/>
    <property type="evidence" value="ECO:0007669"/>
    <property type="project" value="UniProtKB-EC"/>
</dbReference>
<evidence type="ECO:0000313" key="6">
    <source>
        <dbReference type="Proteomes" id="UP000677668"/>
    </source>
</evidence>
<keyword evidence="1 4" id="KW-0963">Cytoplasm</keyword>
<gene>
    <name evidence="4" type="primary">aat</name>
    <name evidence="5" type="ORF">J8C05_12375</name>
</gene>
<evidence type="ECO:0000256" key="1">
    <source>
        <dbReference type="ARBA" id="ARBA00022490"/>
    </source>
</evidence>
<comment type="catalytic activity">
    <reaction evidence="4">
        <text>N-terminal L-lysyl-[protein] + L-leucyl-tRNA(Leu) = N-terminal L-leucyl-L-lysyl-[protein] + tRNA(Leu) + H(+)</text>
        <dbReference type="Rhea" id="RHEA:12340"/>
        <dbReference type="Rhea" id="RHEA-COMP:9613"/>
        <dbReference type="Rhea" id="RHEA-COMP:9622"/>
        <dbReference type="Rhea" id="RHEA-COMP:12670"/>
        <dbReference type="Rhea" id="RHEA-COMP:12671"/>
        <dbReference type="ChEBI" id="CHEBI:15378"/>
        <dbReference type="ChEBI" id="CHEBI:65249"/>
        <dbReference type="ChEBI" id="CHEBI:78442"/>
        <dbReference type="ChEBI" id="CHEBI:78494"/>
        <dbReference type="ChEBI" id="CHEBI:133043"/>
        <dbReference type="EC" id="2.3.2.6"/>
    </reaction>
</comment>